<keyword evidence="3" id="KW-1185">Reference proteome</keyword>
<feature type="domain" description="Carrier" evidence="1">
    <location>
        <begin position="1"/>
        <end position="77"/>
    </location>
</feature>
<dbReference type="EMBL" id="CP035952">
    <property type="protein sequence ID" value="QBF27711.1"/>
    <property type="molecule type" value="Genomic_DNA"/>
</dbReference>
<dbReference type="Gene3D" id="1.10.1200.10">
    <property type="entry name" value="ACP-like"/>
    <property type="match status" value="1"/>
</dbReference>
<evidence type="ECO:0000259" key="1">
    <source>
        <dbReference type="PROSITE" id="PS50075"/>
    </source>
</evidence>
<dbReference type="Proteomes" id="UP000291130">
    <property type="component" value="Chromosome"/>
</dbReference>
<dbReference type="InterPro" id="IPR036736">
    <property type="entry name" value="ACP-like_sf"/>
</dbReference>
<gene>
    <name evidence="2" type="ORF">EXN22_19200</name>
</gene>
<reference evidence="2 3" key="1">
    <citation type="submission" date="2019-02" db="EMBL/GenBank/DDBJ databases">
        <title>Complete genome sequence of Pseudomonas sp. SNU WT1 isolated from rainbow trout.</title>
        <authorList>
            <person name="Oh W.T."/>
            <person name="Park S.C."/>
        </authorList>
    </citation>
    <scope>NUCLEOTIDE SEQUENCE [LARGE SCALE GENOMIC DNA]</scope>
    <source>
        <strain evidence="2 3">SNU WT1</strain>
    </source>
</reference>
<dbReference type="AlphaFoldDB" id="A0A411MLQ6"/>
<sequence>MSDLEARVCAVIAGCLGEPAMPVREADDLVHDLGCDSLNIVEIIEALNAGFLIVLAPSEIRAWRRVADVIGSVRRAQIG</sequence>
<dbReference type="PROSITE" id="PS50075">
    <property type="entry name" value="CARRIER"/>
    <property type="match status" value="1"/>
</dbReference>
<evidence type="ECO:0000313" key="2">
    <source>
        <dbReference type="EMBL" id="QBF27711.1"/>
    </source>
</evidence>
<protein>
    <submittedName>
        <fullName evidence="2">Acyl carrier protein</fullName>
    </submittedName>
</protein>
<accession>A0A411MLQ6</accession>
<proteinExistence type="predicted"/>
<dbReference type="KEGG" id="ptk:EXN22_19200"/>
<evidence type="ECO:0000313" key="3">
    <source>
        <dbReference type="Proteomes" id="UP000291130"/>
    </source>
</evidence>
<dbReference type="Pfam" id="PF00550">
    <property type="entry name" value="PP-binding"/>
    <property type="match status" value="1"/>
</dbReference>
<dbReference type="RefSeq" id="WP_130265556.1">
    <property type="nucleotide sequence ID" value="NZ_CP035952.1"/>
</dbReference>
<dbReference type="OrthoDB" id="9804551at2"/>
<dbReference type="SUPFAM" id="SSF47336">
    <property type="entry name" value="ACP-like"/>
    <property type="match status" value="1"/>
</dbReference>
<name>A0A411MLQ6_9PSED</name>
<dbReference type="InterPro" id="IPR009081">
    <property type="entry name" value="PP-bd_ACP"/>
</dbReference>
<organism evidence="2 3">
    <name type="scientific">Pseudomonas tructae</name>
    <dbReference type="NCBI Taxonomy" id="2518644"/>
    <lineage>
        <taxon>Bacteria</taxon>
        <taxon>Pseudomonadati</taxon>
        <taxon>Pseudomonadota</taxon>
        <taxon>Gammaproteobacteria</taxon>
        <taxon>Pseudomonadales</taxon>
        <taxon>Pseudomonadaceae</taxon>
        <taxon>Pseudomonas</taxon>
    </lineage>
</organism>